<dbReference type="InParanoid" id="A0A409YKH1"/>
<dbReference type="AlphaFoldDB" id="A0A409YKH1"/>
<proteinExistence type="predicted"/>
<dbReference type="Proteomes" id="UP000284706">
    <property type="component" value="Unassembled WGS sequence"/>
</dbReference>
<reference evidence="1 2" key="1">
    <citation type="journal article" date="2018" name="Evol. Lett.">
        <title>Horizontal gene cluster transfer increased hallucinogenic mushroom diversity.</title>
        <authorList>
            <person name="Reynolds H.T."/>
            <person name="Vijayakumar V."/>
            <person name="Gluck-Thaler E."/>
            <person name="Korotkin H.B."/>
            <person name="Matheny P.B."/>
            <person name="Slot J.C."/>
        </authorList>
    </citation>
    <scope>NUCLEOTIDE SEQUENCE [LARGE SCALE GENOMIC DNA]</scope>
    <source>
        <strain evidence="1 2">SRW20</strain>
    </source>
</reference>
<dbReference type="STRING" id="231916.A0A409YKH1"/>
<organism evidence="1 2">
    <name type="scientific">Gymnopilus dilepis</name>
    <dbReference type="NCBI Taxonomy" id="231916"/>
    <lineage>
        <taxon>Eukaryota</taxon>
        <taxon>Fungi</taxon>
        <taxon>Dikarya</taxon>
        <taxon>Basidiomycota</taxon>
        <taxon>Agaricomycotina</taxon>
        <taxon>Agaricomycetes</taxon>
        <taxon>Agaricomycetidae</taxon>
        <taxon>Agaricales</taxon>
        <taxon>Agaricineae</taxon>
        <taxon>Hymenogastraceae</taxon>
        <taxon>Gymnopilus</taxon>
    </lineage>
</organism>
<sequence length="196" mass="21471">MFDINLYNQLLSIAAASAALESKLASSGIALDTLLEKLRPLFCSDEHKGKYGLWLLHHHFDLDEGERMVKNGAVSQPTQDKSSNIVAERWTGTGDEVEHVYADSLGLNEVPSPPPQDAYNIDCLGICSAPSDEELKMFNAGCMFVESCKQGRKQILTAVSMGDLSLDGDSVFRTTWSLSSDWRLNCSHSCTVDSGH</sequence>
<evidence type="ECO:0000313" key="2">
    <source>
        <dbReference type="Proteomes" id="UP000284706"/>
    </source>
</evidence>
<dbReference type="OrthoDB" id="3049674at2759"/>
<protein>
    <submittedName>
        <fullName evidence="1">Uncharacterized protein</fullName>
    </submittedName>
</protein>
<gene>
    <name evidence="1" type="ORF">CVT26_006103</name>
</gene>
<dbReference type="EMBL" id="NHYE01000723">
    <property type="protein sequence ID" value="PPR03561.1"/>
    <property type="molecule type" value="Genomic_DNA"/>
</dbReference>
<evidence type="ECO:0000313" key="1">
    <source>
        <dbReference type="EMBL" id="PPR03561.1"/>
    </source>
</evidence>
<comment type="caution">
    <text evidence="1">The sequence shown here is derived from an EMBL/GenBank/DDBJ whole genome shotgun (WGS) entry which is preliminary data.</text>
</comment>
<keyword evidence="2" id="KW-1185">Reference proteome</keyword>
<name>A0A409YKH1_9AGAR</name>
<accession>A0A409YKH1</accession>